<keyword evidence="3" id="KW-1185">Reference proteome</keyword>
<dbReference type="KEGG" id="pfla:Pflav_072300"/>
<name>A0A6F8Y434_9ACTN</name>
<dbReference type="AlphaFoldDB" id="A0A6F8Y434"/>
<organism evidence="2 3">
    <name type="scientific">Phytohabitans flavus</name>
    <dbReference type="NCBI Taxonomy" id="1076124"/>
    <lineage>
        <taxon>Bacteria</taxon>
        <taxon>Bacillati</taxon>
        <taxon>Actinomycetota</taxon>
        <taxon>Actinomycetes</taxon>
        <taxon>Micromonosporales</taxon>
        <taxon>Micromonosporaceae</taxon>
    </lineage>
</organism>
<dbReference type="EMBL" id="AP022870">
    <property type="protein sequence ID" value="BCB80820.1"/>
    <property type="molecule type" value="Genomic_DNA"/>
</dbReference>
<evidence type="ECO:0000256" key="1">
    <source>
        <dbReference type="SAM" id="SignalP"/>
    </source>
</evidence>
<reference evidence="2 3" key="2">
    <citation type="submission" date="2020-03" db="EMBL/GenBank/DDBJ databases">
        <authorList>
            <person name="Ichikawa N."/>
            <person name="Kimura A."/>
            <person name="Kitahashi Y."/>
            <person name="Uohara A."/>
        </authorList>
    </citation>
    <scope>NUCLEOTIDE SEQUENCE [LARGE SCALE GENOMIC DNA]</scope>
    <source>
        <strain evidence="2 3">NBRC 107702</strain>
    </source>
</reference>
<feature type="signal peptide" evidence="1">
    <location>
        <begin position="1"/>
        <end position="17"/>
    </location>
</feature>
<gene>
    <name evidence="2" type="ORF">Pflav_072300</name>
</gene>
<protein>
    <recommendedName>
        <fullName evidence="4">Secreted protein</fullName>
    </recommendedName>
</protein>
<reference evidence="2 3" key="1">
    <citation type="submission" date="2020-03" db="EMBL/GenBank/DDBJ databases">
        <title>Whole genome shotgun sequence of Phytohabitans flavus NBRC 107702.</title>
        <authorList>
            <person name="Komaki H."/>
            <person name="Tamura T."/>
        </authorList>
    </citation>
    <scope>NUCLEOTIDE SEQUENCE [LARGE SCALE GENOMIC DNA]</scope>
    <source>
        <strain evidence="2 3">NBRC 107702</strain>
    </source>
</reference>
<evidence type="ECO:0008006" key="4">
    <source>
        <dbReference type="Google" id="ProtNLM"/>
    </source>
</evidence>
<proteinExistence type="predicted"/>
<keyword evidence="1" id="KW-0732">Signal</keyword>
<sequence length="106" mass="11127">MRVIALVSFGAAGVQLAALTTRSGLGAMVPMTCTSATCPPGAPLLAVKRSCTSAVRPVTGIVTEFWLPDGLKLYVAAAFSEVYAVAPWSRPRTSMFWVRAPTPSRG</sequence>
<accession>A0A6F8Y434</accession>
<feature type="chain" id="PRO_5026314464" description="Secreted protein" evidence="1">
    <location>
        <begin position="18"/>
        <end position="106"/>
    </location>
</feature>
<evidence type="ECO:0000313" key="3">
    <source>
        <dbReference type="Proteomes" id="UP000502508"/>
    </source>
</evidence>
<evidence type="ECO:0000313" key="2">
    <source>
        <dbReference type="EMBL" id="BCB80820.1"/>
    </source>
</evidence>
<dbReference type="Proteomes" id="UP000502508">
    <property type="component" value="Chromosome"/>
</dbReference>